<dbReference type="EMBL" id="CP012333">
    <property type="protein sequence ID" value="AKV00545.1"/>
    <property type="molecule type" value="Genomic_DNA"/>
</dbReference>
<dbReference type="Pfam" id="PF00440">
    <property type="entry name" value="TetR_N"/>
    <property type="match status" value="1"/>
</dbReference>
<dbReference type="GO" id="GO:0003700">
    <property type="term" value="F:DNA-binding transcription factor activity"/>
    <property type="evidence" value="ECO:0007669"/>
    <property type="project" value="TreeGrafter"/>
</dbReference>
<organism evidence="4 5">
    <name type="scientific">Labilithrix luteola</name>
    <dbReference type="NCBI Taxonomy" id="1391654"/>
    <lineage>
        <taxon>Bacteria</taxon>
        <taxon>Pseudomonadati</taxon>
        <taxon>Myxococcota</taxon>
        <taxon>Polyangia</taxon>
        <taxon>Polyangiales</taxon>
        <taxon>Labilitrichaceae</taxon>
        <taxon>Labilithrix</taxon>
    </lineage>
</organism>
<dbReference type="Proteomes" id="UP000064967">
    <property type="component" value="Chromosome"/>
</dbReference>
<name>A0A0K1Q558_9BACT</name>
<keyword evidence="1 2" id="KW-0238">DNA-binding</keyword>
<reference evidence="4 5" key="1">
    <citation type="submission" date="2015-08" db="EMBL/GenBank/DDBJ databases">
        <authorList>
            <person name="Babu N.S."/>
            <person name="Beckwith C.J."/>
            <person name="Beseler K.G."/>
            <person name="Brison A."/>
            <person name="Carone J.V."/>
            <person name="Caskin T.P."/>
            <person name="Diamond M."/>
            <person name="Durham M.E."/>
            <person name="Foxe J.M."/>
            <person name="Go M."/>
            <person name="Henderson B.A."/>
            <person name="Jones I.B."/>
            <person name="McGettigan J.A."/>
            <person name="Micheletti S.J."/>
            <person name="Nasrallah M.E."/>
            <person name="Ortiz D."/>
            <person name="Piller C.R."/>
            <person name="Privatt S.R."/>
            <person name="Schneider S.L."/>
            <person name="Sharp S."/>
            <person name="Smith T.C."/>
            <person name="Stanton J.D."/>
            <person name="Ullery H.E."/>
            <person name="Wilson R.J."/>
            <person name="Serrano M.G."/>
            <person name="Buck G."/>
            <person name="Lee V."/>
            <person name="Wang Y."/>
            <person name="Carvalho R."/>
            <person name="Voegtly L."/>
            <person name="Shi R."/>
            <person name="Duckworth R."/>
            <person name="Johnson A."/>
            <person name="Loviza R."/>
            <person name="Walstead R."/>
            <person name="Shah Z."/>
            <person name="Kiflezghi M."/>
            <person name="Wade K."/>
            <person name="Ball S.L."/>
            <person name="Bradley K.W."/>
            <person name="Asai D.J."/>
            <person name="Bowman C.A."/>
            <person name="Russell D.A."/>
            <person name="Pope W.H."/>
            <person name="Jacobs-Sera D."/>
            <person name="Hendrix R.W."/>
            <person name="Hatfull G.F."/>
        </authorList>
    </citation>
    <scope>NUCLEOTIDE SEQUENCE [LARGE SCALE GENOMIC DNA]</scope>
    <source>
        <strain evidence="4 5">DSM 27648</strain>
    </source>
</reference>
<dbReference type="Gene3D" id="1.10.357.10">
    <property type="entry name" value="Tetracycline Repressor, domain 2"/>
    <property type="match status" value="1"/>
</dbReference>
<evidence type="ECO:0000256" key="1">
    <source>
        <dbReference type="ARBA" id="ARBA00023125"/>
    </source>
</evidence>
<dbReference type="InterPro" id="IPR001647">
    <property type="entry name" value="HTH_TetR"/>
</dbReference>
<feature type="DNA-binding region" description="H-T-H motif" evidence="2">
    <location>
        <begin position="37"/>
        <end position="56"/>
    </location>
</feature>
<accession>A0A0K1Q558</accession>
<keyword evidence="5" id="KW-1185">Reference proteome</keyword>
<dbReference type="STRING" id="1391654.AKJ09_07208"/>
<dbReference type="PANTHER" id="PTHR30055:SF223">
    <property type="entry name" value="HTH-TYPE TRANSCRIPTIONAL REGULATOR UIDR"/>
    <property type="match status" value="1"/>
</dbReference>
<dbReference type="PRINTS" id="PR00455">
    <property type="entry name" value="HTHTETR"/>
</dbReference>
<evidence type="ECO:0000313" key="5">
    <source>
        <dbReference type="Proteomes" id="UP000064967"/>
    </source>
</evidence>
<gene>
    <name evidence="4" type="ORF">AKJ09_07208</name>
</gene>
<protein>
    <submittedName>
        <fullName evidence="4">Transcriptional regulator, TetR family</fullName>
    </submittedName>
</protein>
<dbReference type="PANTHER" id="PTHR30055">
    <property type="entry name" value="HTH-TYPE TRANSCRIPTIONAL REGULATOR RUTR"/>
    <property type="match status" value="1"/>
</dbReference>
<evidence type="ECO:0000313" key="4">
    <source>
        <dbReference type="EMBL" id="AKV00545.1"/>
    </source>
</evidence>
<evidence type="ECO:0000256" key="2">
    <source>
        <dbReference type="PROSITE-ProRule" id="PRU00335"/>
    </source>
</evidence>
<dbReference type="GO" id="GO:0000976">
    <property type="term" value="F:transcription cis-regulatory region binding"/>
    <property type="evidence" value="ECO:0007669"/>
    <property type="project" value="TreeGrafter"/>
</dbReference>
<dbReference type="SUPFAM" id="SSF46689">
    <property type="entry name" value="Homeodomain-like"/>
    <property type="match status" value="1"/>
</dbReference>
<dbReference type="InterPro" id="IPR009057">
    <property type="entry name" value="Homeodomain-like_sf"/>
</dbReference>
<feature type="domain" description="HTH tetR-type" evidence="3">
    <location>
        <begin position="14"/>
        <end position="74"/>
    </location>
</feature>
<dbReference type="AlphaFoldDB" id="A0A0K1Q558"/>
<proteinExistence type="predicted"/>
<dbReference type="PROSITE" id="PS50977">
    <property type="entry name" value="HTH_TETR_2"/>
    <property type="match status" value="1"/>
</dbReference>
<dbReference type="KEGG" id="llu:AKJ09_07208"/>
<dbReference type="InterPro" id="IPR050109">
    <property type="entry name" value="HTH-type_TetR-like_transc_reg"/>
</dbReference>
<dbReference type="PATRIC" id="fig|1391654.3.peg.7319"/>
<evidence type="ECO:0000259" key="3">
    <source>
        <dbReference type="PROSITE" id="PS50977"/>
    </source>
</evidence>
<sequence length="197" mass="21782">MKMTETSARRLPKAERREQLLETALEIVREEGTDALTLGHVAERAGVTKPIAYEHFKTRSGLLVALYERMDELPRAKMVDALERTSKLPEIARVASQAYIGCYTSLGPEWYAVSAALAGSEEMEATRRACLANYAEIFRAALAPHSKLSKRALYLRCVGIIGAAEGMAQEMLQRRTTEAAAVDALTTLITSWIAQEH</sequence>